<dbReference type="SUPFAM" id="SSF161093">
    <property type="entry name" value="MgtE membrane domain-like"/>
    <property type="match status" value="1"/>
</dbReference>
<gene>
    <name evidence="11" type="primary">mgtE</name>
    <name evidence="11" type="ORF">GKC30_12355</name>
</gene>
<dbReference type="InterPro" id="IPR006667">
    <property type="entry name" value="SLC41_membr_dom"/>
</dbReference>
<feature type="transmembrane region" description="Helical" evidence="9">
    <location>
        <begin position="418"/>
        <end position="442"/>
    </location>
</feature>
<keyword evidence="8" id="KW-0129">CBS domain</keyword>
<comment type="function">
    <text evidence="9">Acts as a magnesium transporter.</text>
</comment>
<keyword evidence="3 9" id="KW-0813">Transport</keyword>
<protein>
    <recommendedName>
        <fullName evidence="9">Magnesium transporter MgtE</fullName>
    </recommendedName>
</protein>
<keyword evidence="12" id="KW-1185">Reference proteome</keyword>
<evidence type="ECO:0000256" key="7">
    <source>
        <dbReference type="ARBA" id="ARBA00023136"/>
    </source>
</evidence>
<dbReference type="CDD" id="cd04606">
    <property type="entry name" value="CBS_pair_Mg_transporter"/>
    <property type="match status" value="1"/>
</dbReference>
<dbReference type="SUPFAM" id="SSF158791">
    <property type="entry name" value="MgtE N-terminal domain-like"/>
    <property type="match status" value="1"/>
</dbReference>
<keyword evidence="9" id="KW-1003">Cell membrane</keyword>
<comment type="caution">
    <text evidence="11">The sequence shown here is derived from an EMBL/GenBank/DDBJ whole genome shotgun (WGS) entry which is preliminary data.</text>
</comment>
<dbReference type="InterPro" id="IPR046342">
    <property type="entry name" value="CBS_dom_sf"/>
</dbReference>
<dbReference type="InterPro" id="IPR006668">
    <property type="entry name" value="Mg_transptr_MgtE_intracell_dom"/>
</dbReference>
<evidence type="ECO:0000256" key="1">
    <source>
        <dbReference type="ARBA" id="ARBA00004141"/>
    </source>
</evidence>
<dbReference type="PANTHER" id="PTHR43773:SF1">
    <property type="entry name" value="MAGNESIUM TRANSPORTER MGTE"/>
    <property type="match status" value="1"/>
</dbReference>
<comment type="subcellular location">
    <subcellularLocation>
        <location evidence="9">Cell membrane</location>
        <topology evidence="9">Multi-pass membrane protein</topology>
    </subcellularLocation>
    <subcellularLocation>
        <location evidence="1">Membrane</location>
        <topology evidence="1">Multi-pass membrane protein</topology>
    </subcellularLocation>
</comment>
<dbReference type="InterPro" id="IPR006669">
    <property type="entry name" value="MgtE_transporter"/>
</dbReference>
<dbReference type="Gene3D" id="3.10.580.10">
    <property type="entry name" value="CBS-domain"/>
    <property type="match status" value="1"/>
</dbReference>
<feature type="transmembrane region" description="Helical" evidence="9">
    <location>
        <begin position="353"/>
        <end position="374"/>
    </location>
</feature>
<organism evidence="11 12">
    <name type="scientific">Pseudodesulfovibrio alkaliphilus</name>
    <dbReference type="NCBI Taxonomy" id="2661613"/>
    <lineage>
        <taxon>Bacteria</taxon>
        <taxon>Pseudomonadati</taxon>
        <taxon>Thermodesulfobacteriota</taxon>
        <taxon>Desulfovibrionia</taxon>
        <taxon>Desulfovibrionales</taxon>
        <taxon>Desulfovibrionaceae</taxon>
    </lineage>
</organism>
<dbReference type="InterPro" id="IPR000644">
    <property type="entry name" value="CBS_dom"/>
</dbReference>
<keyword evidence="7 9" id="KW-0472">Membrane</keyword>
<evidence type="ECO:0000256" key="2">
    <source>
        <dbReference type="ARBA" id="ARBA00009749"/>
    </source>
</evidence>
<feature type="transmembrane region" description="Helical" evidence="9">
    <location>
        <begin position="380"/>
        <end position="406"/>
    </location>
</feature>
<dbReference type="Gene3D" id="1.10.357.20">
    <property type="entry name" value="SLC41 divalent cation transporters, integral membrane domain"/>
    <property type="match status" value="1"/>
</dbReference>
<dbReference type="PROSITE" id="PS51371">
    <property type="entry name" value="CBS"/>
    <property type="match status" value="2"/>
</dbReference>
<dbReference type="SMART" id="SM00116">
    <property type="entry name" value="CBS"/>
    <property type="match status" value="2"/>
</dbReference>
<dbReference type="Pfam" id="PF01769">
    <property type="entry name" value="MgtE"/>
    <property type="match status" value="1"/>
</dbReference>
<accession>A0A7K1KQR2</accession>
<dbReference type="NCBIfam" id="TIGR00400">
    <property type="entry name" value="mgtE"/>
    <property type="match status" value="1"/>
</dbReference>
<dbReference type="PANTHER" id="PTHR43773">
    <property type="entry name" value="MAGNESIUM TRANSPORTER MGTE"/>
    <property type="match status" value="1"/>
</dbReference>
<feature type="domain" description="CBS" evidence="10">
    <location>
        <begin position="132"/>
        <end position="195"/>
    </location>
</feature>
<evidence type="ECO:0000259" key="10">
    <source>
        <dbReference type="PROSITE" id="PS51371"/>
    </source>
</evidence>
<evidence type="ECO:0000256" key="4">
    <source>
        <dbReference type="ARBA" id="ARBA00022692"/>
    </source>
</evidence>
<reference evidence="11 12" key="1">
    <citation type="submission" date="2019-11" db="EMBL/GenBank/DDBJ databases">
        <title>Pseudodesulfovibrio alkaliphilus, sp. nov., an alkaliphilic sulfate-reducing bacteria from mud volcano of Taman peninsula, Russia.</title>
        <authorList>
            <person name="Frolova A."/>
            <person name="Merkel A.Y."/>
            <person name="Slobodkin A.I."/>
        </authorList>
    </citation>
    <scope>NUCLEOTIDE SEQUENCE [LARGE SCALE GENOMIC DNA]</scope>
    <source>
        <strain evidence="11 12">F-1</strain>
    </source>
</reference>
<dbReference type="Gene3D" id="1.25.60.10">
    <property type="entry name" value="MgtE N-terminal domain-like"/>
    <property type="match status" value="1"/>
</dbReference>
<evidence type="ECO:0000256" key="9">
    <source>
        <dbReference type="RuleBase" id="RU362011"/>
    </source>
</evidence>
<dbReference type="Proteomes" id="UP000461162">
    <property type="component" value="Unassembled WGS sequence"/>
</dbReference>
<dbReference type="GO" id="GO:0015095">
    <property type="term" value="F:magnesium ion transmembrane transporter activity"/>
    <property type="evidence" value="ECO:0007669"/>
    <property type="project" value="UniProtKB-UniRule"/>
</dbReference>
<dbReference type="SUPFAM" id="SSF54631">
    <property type="entry name" value="CBS-domain pair"/>
    <property type="match status" value="1"/>
</dbReference>
<dbReference type="GO" id="GO:0005886">
    <property type="term" value="C:plasma membrane"/>
    <property type="evidence" value="ECO:0007669"/>
    <property type="project" value="UniProtKB-SubCell"/>
</dbReference>
<evidence type="ECO:0000256" key="3">
    <source>
        <dbReference type="ARBA" id="ARBA00022448"/>
    </source>
</evidence>
<dbReference type="GO" id="GO:0046872">
    <property type="term" value="F:metal ion binding"/>
    <property type="evidence" value="ECO:0007669"/>
    <property type="project" value="UniProtKB-KW"/>
</dbReference>
<keyword evidence="9" id="KW-0479">Metal-binding</keyword>
<dbReference type="Pfam" id="PF00571">
    <property type="entry name" value="CBS"/>
    <property type="match status" value="2"/>
</dbReference>
<evidence type="ECO:0000256" key="5">
    <source>
        <dbReference type="ARBA" id="ARBA00022842"/>
    </source>
</evidence>
<comment type="similarity">
    <text evidence="2 9">Belongs to the SLC41A transporter family.</text>
</comment>
<dbReference type="InterPro" id="IPR036739">
    <property type="entry name" value="SLC41_membr_dom_sf"/>
</dbReference>
<sequence>MNSEEDIRHREDADPTESMVEIEVQHPADAAETIEGLDIVEQVKFIKQLPIRDAAESIAEMDEYDQVELFKNLNRGLGARIVEQMSPDDATALLKGLDEELRLALLSRVPAEDRAELKTLLTFDPDTAGGVMNTEVVILDQELNVDQAIAKIRDEVEDKEIPYYAYLTDQKDRLVGVVSLRDILLARRGAVLKDLVKTQSLITAGYNMDKEEVAHLIARYNLLAVPVVDFGDRLLGVVTVDDVIDIIHEEASEDMQAMVGAGPDETTDSPWLYSVRMRLPWLIINVLFSSVSAWVVHLFEGNIAEMAVLAVLMPLVANQAGNTGQQALAVMIRQMAMERFDRKRAWLAVLRELRIGFLNGTIISVLVFAVAYAITGKADLASVLGLALGVDMLLGAVAGASIPLILKEMGRDPAQASSIFLTTITDSMGFFILLGLAGIFLLA</sequence>
<proteinExistence type="inferred from homology"/>
<name>A0A7K1KQR2_9BACT</name>
<dbReference type="Pfam" id="PF03448">
    <property type="entry name" value="MgtE_N"/>
    <property type="match status" value="1"/>
</dbReference>
<evidence type="ECO:0000313" key="12">
    <source>
        <dbReference type="Proteomes" id="UP000461162"/>
    </source>
</evidence>
<evidence type="ECO:0000313" key="11">
    <source>
        <dbReference type="EMBL" id="MUM78428.1"/>
    </source>
</evidence>
<comment type="caution">
    <text evidence="9">Lacks conserved residue(s) required for the propagation of feature annotation.</text>
</comment>
<evidence type="ECO:0000256" key="8">
    <source>
        <dbReference type="PROSITE-ProRule" id="PRU00703"/>
    </source>
</evidence>
<dbReference type="AlphaFoldDB" id="A0A7K1KQR2"/>
<evidence type="ECO:0000256" key="6">
    <source>
        <dbReference type="ARBA" id="ARBA00022989"/>
    </source>
</evidence>
<keyword evidence="5 9" id="KW-0460">Magnesium</keyword>
<feature type="domain" description="CBS" evidence="10">
    <location>
        <begin position="197"/>
        <end position="253"/>
    </location>
</feature>
<dbReference type="SMART" id="SM00924">
    <property type="entry name" value="MgtE_N"/>
    <property type="match status" value="1"/>
</dbReference>
<dbReference type="RefSeq" id="WP_155935129.1">
    <property type="nucleotide sequence ID" value="NZ_WODC01000008.1"/>
</dbReference>
<comment type="subunit">
    <text evidence="9">Homodimer.</text>
</comment>
<dbReference type="EMBL" id="WODC01000008">
    <property type="protein sequence ID" value="MUM78428.1"/>
    <property type="molecule type" value="Genomic_DNA"/>
</dbReference>
<dbReference type="InterPro" id="IPR038076">
    <property type="entry name" value="MgtE_N_sf"/>
</dbReference>
<keyword evidence="6 9" id="KW-1133">Transmembrane helix</keyword>
<keyword evidence="4 9" id="KW-0812">Transmembrane</keyword>